<dbReference type="WBParaSite" id="L893_g22317.t1">
    <property type="protein sequence ID" value="L893_g22317.t1"/>
    <property type="gene ID" value="L893_g22317"/>
</dbReference>
<keyword evidence="3" id="KW-1185">Reference proteome</keyword>
<accession>A0A1I7Z3R6</accession>
<keyword evidence="1" id="KW-0175">Coiled coil</keyword>
<evidence type="ECO:0000256" key="2">
    <source>
        <dbReference type="SAM" id="MobiDB-lite"/>
    </source>
</evidence>
<feature type="coiled-coil region" evidence="1">
    <location>
        <begin position="80"/>
        <end position="112"/>
    </location>
</feature>
<feature type="region of interest" description="Disordered" evidence="2">
    <location>
        <begin position="141"/>
        <end position="161"/>
    </location>
</feature>
<protein>
    <submittedName>
        <fullName evidence="4">Sin3a_C domain-containing protein</fullName>
    </submittedName>
</protein>
<sequence>MEACQDVPVVSLGPMEERLLAVEVLAPGHLSPYTDFMGLLFASRRNDHLVVQFYRLHSRVLVPNLKTEIFRPILDTYRFYEEQKAEGEKAEKEDAEAQKEELDHLVLKRERRSISGRNCSSEEEDIDRFGVEQNAKMGVMASAGAESPRSPNRRRFIPRSVMGDGTPAPRLNLDQLLFQNGLIRVSESREHRMGIYHVICKQLHIPERKARLLSHIVEDELRAYYNTLAEHGQQRFADCSNDRFRVLSRLFRCRITIFGLNDIKHHRHFSSDDDVFSIMLFEVRHGRYEALDIIENENVAFQGEHLIPEPVVQPYCGTQIFYELQERYLFFKM</sequence>
<evidence type="ECO:0000256" key="1">
    <source>
        <dbReference type="SAM" id="Coils"/>
    </source>
</evidence>
<proteinExistence type="predicted"/>
<dbReference type="AlphaFoldDB" id="A0A1I7Z3R6"/>
<evidence type="ECO:0000313" key="4">
    <source>
        <dbReference type="WBParaSite" id="L893_g22317.t1"/>
    </source>
</evidence>
<dbReference type="Proteomes" id="UP000095287">
    <property type="component" value="Unplaced"/>
</dbReference>
<name>A0A1I7Z3R6_9BILA</name>
<organism evidence="3 4">
    <name type="scientific">Steinernema glaseri</name>
    <dbReference type="NCBI Taxonomy" id="37863"/>
    <lineage>
        <taxon>Eukaryota</taxon>
        <taxon>Metazoa</taxon>
        <taxon>Ecdysozoa</taxon>
        <taxon>Nematoda</taxon>
        <taxon>Chromadorea</taxon>
        <taxon>Rhabditida</taxon>
        <taxon>Tylenchina</taxon>
        <taxon>Panagrolaimomorpha</taxon>
        <taxon>Strongyloidoidea</taxon>
        <taxon>Steinernematidae</taxon>
        <taxon>Steinernema</taxon>
    </lineage>
</organism>
<reference evidence="4" key="1">
    <citation type="submission" date="2016-11" db="UniProtKB">
        <authorList>
            <consortium name="WormBaseParasite"/>
        </authorList>
    </citation>
    <scope>IDENTIFICATION</scope>
</reference>
<evidence type="ECO:0000313" key="3">
    <source>
        <dbReference type="Proteomes" id="UP000095287"/>
    </source>
</evidence>